<dbReference type="RefSeq" id="WP_079667614.1">
    <property type="nucleotide sequence ID" value="NZ_FUYZ01000008.1"/>
</dbReference>
<proteinExistence type="predicted"/>
<name>A0A1T5FXX5_9FLAO</name>
<keyword evidence="3" id="KW-1185">Reference proteome</keyword>
<evidence type="ECO:0000313" key="3">
    <source>
        <dbReference type="Proteomes" id="UP000191112"/>
    </source>
</evidence>
<dbReference type="EMBL" id="FUYZ01000008">
    <property type="protein sequence ID" value="SKC01011.1"/>
    <property type="molecule type" value="Genomic_DNA"/>
</dbReference>
<feature type="signal peptide" evidence="1">
    <location>
        <begin position="1"/>
        <end position="21"/>
    </location>
</feature>
<evidence type="ECO:0000313" key="2">
    <source>
        <dbReference type="EMBL" id="SKC01011.1"/>
    </source>
</evidence>
<dbReference type="PROSITE" id="PS51257">
    <property type="entry name" value="PROKAR_LIPOPROTEIN"/>
    <property type="match status" value="1"/>
</dbReference>
<protein>
    <recommendedName>
        <fullName evidence="4">Lipoprotein</fullName>
    </recommendedName>
</protein>
<feature type="chain" id="PRO_5012707657" description="Lipoprotein" evidence="1">
    <location>
        <begin position="22"/>
        <end position="155"/>
    </location>
</feature>
<accession>A0A1T5FXX5</accession>
<dbReference type="STRING" id="619805.SAMN05660477_02419"/>
<dbReference type="AlphaFoldDB" id="A0A1T5FXX5"/>
<evidence type="ECO:0008006" key="4">
    <source>
        <dbReference type="Google" id="ProtNLM"/>
    </source>
</evidence>
<dbReference type="OrthoDB" id="1258772at2"/>
<organism evidence="2 3">
    <name type="scientific">Soonwooa buanensis</name>
    <dbReference type="NCBI Taxonomy" id="619805"/>
    <lineage>
        <taxon>Bacteria</taxon>
        <taxon>Pseudomonadati</taxon>
        <taxon>Bacteroidota</taxon>
        <taxon>Flavobacteriia</taxon>
        <taxon>Flavobacteriales</taxon>
        <taxon>Weeksellaceae</taxon>
        <taxon>Chryseobacterium group</taxon>
        <taxon>Soonwooa</taxon>
    </lineage>
</organism>
<gene>
    <name evidence="2" type="ORF">SAMN05660477_02419</name>
</gene>
<reference evidence="2 3" key="1">
    <citation type="submission" date="2017-02" db="EMBL/GenBank/DDBJ databases">
        <authorList>
            <person name="Peterson S.W."/>
        </authorList>
    </citation>
    <scope>NUCLEOTIDE SEQUENCE [LARGE SCALE GENOMIC DNA]</scope>
    <source>
        <strain evidence="2 3">DSM 22323</strain>
    </source>
</reference>
<keyword evidence="1" id="KW-0732">Signal</keyword>
<sequence length="155" mass="17975">MFKKLVYILPLILLTSCSSWVYKPTPKEHLSKERIALAKSFVEEFIHKCENRDYTPIVGFNLDINLNASLQKEEEFKKTCEKHVAKYGKVVVGDYHSAITPNTPRDYADFIVFNMTSEKKDSLKYMAVMLYRDKDYIAGFTSQKIPAPKLKLKLK</sequence>
<dbReference type="Proteomes" id="UP000191112">
    <property type="component" value="Unassembled WGS sequence"/>
</dbReference>
<evidence type="ECO:0000256" key="1">
    <source>
        <dbReference type="SAM" id="SignalP"/>
    </source>
</evidence>